<evidence type="ECO:0000313" key="5">
    <source>
        <dbReference type="Proteomes" id="UP000827721"/>
    </source>
</evidence>
<sequence>MMFCSLGCNLLHLWEEVDGTTLVVDLWEEIGRFLPTLGGDRFFIEAEEPPLTTLVMFNDNCAIEMEEEMEVELPVFEAREIDLDYEFDAACFFDFTREESLAEARQAELWFESAPNYPPSPFVAKLVLGEDILLENVNTSPKPKVTYSLDNEEGPEFSAIDVDDREMGKGIFTNLQSGNLQKVPNQLLNLTAGLKFYNHISGDKVKAKAKSAKPYLPRSSTLMKPTRSQLAKQSRPAQVGHARFQTPLVQHNERSLCNSSVVESQAAKRQKVEGGHLRKVADVKQQTNLVHKAPKKDGIVDKTSVHVRLKLTIPREPELETAHRAQRIRPKNIAEQENITTAAHRFRARPLNRKILEAPTLPLPKKSIPRLPEFQEFHLKTTERAMQHTSAVSSSSLHCTDSDKSLQEWDKSSTVSVARNGNRESGRPSSMNASKQDGNGLIHNFKALPLNKKIFSSKGDIGVFRNIKRETTVPLEFNFQTEKSFQHNLPIDLFSKLSLTSELQPNNGSQLKLHRPTFVPIKGSKENRWNSFQLEHEKTHPEKEKPYVFGGKQSQCVNDAYIEAATHFSTRNSKLPQEFGHPVRVTKGGDLQSVFCMGI</sequence>
<organism evidence="4 5">
    <name type="scientific">Xanthoceras sorbifolium</name>
    <dbReference type="NCBI Taxonomy" id="99658"/>
    <lineage>
        <taxon>Eukaryota</taxon>
        <taxon>Viridiplantae</taxon>
        <taxon>Streptophyta</taxon>
        <taxon>Embryophyta</taxon>
        <taxon>Tracheophyta</taxon>
        <taxon>Spermatophyta</taxon>
        <taxon>Magnoliopsida</taxon>
        <taxon>eudicotyledons</taxon>
        <taxon>Gunneridae</taxon>
        <taxon>Pentapetalae</taxon>
        <taxon>rosids</taxon>
        <taxon>malvids</taxon>
        <taxon>Sapindales</taxon>
        <taxon>Sapindaceae</taxon>
        <taxon>Xanthoceroideae</taxon>
        <taxon>Xanthoceras</taxon>
    </lineage>
</organism>
<dbReference type="EMBL" id="JAFEMO010000013">
    <property type="protein sequence ID" value="KAH7549528.1"/>
    <property type="molecule type" value="Genomic_DNA"/>
</dbReference>
<evidence type="ECO:0000256" key="2">
    <source>
        <dbReference type="SAM" id="SignalP"/>
    </source>
</evidence>
<reference evidence="4 5" key="1">
    <citation type="submission" date="2021-02" db="EMBL/GenBank/DDBJ databases">
        <title>Plant Genome Project.</title>
        <authorList>
            <person name="Zhang R.-G."/>
        </authorList>
    </citation>
    <scope>NUCLEOTIDE SEQUENCE [LARGE SCALE GENOMIC DNA]</scope>
    <source>
        <tissue evidence="4">Leaves</tissue>
    </source>
</reference>
<feature type="signal peptide" evidence="2">
    <location>
        <begin position="1"/>
        <end position="19"/>
    </location>
</feature>
<keyword evidence="2" id="KW-0732">Signal</keyword>
<comment type="caution">
    <text evidence="4">The sequence shown here is derived from an EMBL/GenBank/DDBJ whole genome shotgun (WGS) entry which is preliminary data.</text>
</comment>
<dbReference type="InterPro" id="IPR009675">
    <property type="entry name" value="TPX2_fam"/>
</dbReference>
<protein>
    <recommendedName>
        <fullName evidence="3">TPX2 central domain-containing protein</fullName>
    </recommendedName>
</protein>
<feature type="compositionally biased region" description="Polar residues" evidence="1">
    <location>
        <begin position="387"/>
        <end position="399"/>
    </location>
</feature>
<name>A0ABQ8H6J8_9ROSI</name>
<proteinExistence type="predicted"/>
<evidence type="ECO:0000256" key="1">
    <source>
        <dbReference type="SAM" id="MobiDB-lite"/>
    </source>
</evidence>
<accession>A0ABQ8H6J8</accession>
<dbReference type="PANTHER" id="PTHR14326">
    <property type="entry name" value="TARGETING PROTEIN FOR XKLP2"/>
    <property type="match status" value="1"/>
</dbReference>
<evidence type="ECO:0000259" key="3">
    <source>
        <dbReference type="Pfam" id="PF12214"/>
    </source>
</evidence>
<dbReference type="Proteomes" id="UP000827721">
    <property type="component" value="Unassembled WGS sequence"/>
</dbReference>
<dbReference type="InterPro" id="IPR027330">
    <property type="entry name" value="TPX2_central_dom"/>
</dbReference>
<feature type="chain" id="PRO_5046731788" description="TPX2 central domain-containing protein" evidence="2">
    <location>
        <begin position="20"/>
        <end position="599"/>
    </location>
</feature>
<feature type="compositionally biased region" description="Polar residues" evidence="1">
    <location>
        <begin position="427"/>
        <end position="437"/>
    </location>
</feature>
<keyword evidence="5" id="KW-1185">Reference proteome</keyword>
<feature type="compositionally biased region" description="Basic and acidic residues" evidence="1">
    <location>
        <begin position="400"/>
        <end position="411"/>
    </location>
</feature>
<dbReference type="PANTHER" id="PTHR14326:SF15">
    <property type="entry name" value="OS06G0130200 PROTEIN"/>
    <property type="match status" value="1"/>
</dbReference>
<feature type="domain" description="TPX2 central" evidence="3">
    <location>
        <begin position="309"/>
        <end position="479"/>
    </location>
</feature>
<evidence type="ECO:0000313" key="4">
    <source>
        <dbReference type="EMBL" id="KAH7549528.1"/>
    </source>
</evidence>
<gene>
    <name evidence="4" type="ORF">JRO89_XS13G0045400</name>
</gene>
<dbReference type="Pfam" id="PF12214">
    <property type="entry name" value="TPX2_importin"/>
    <property type="match status" value="1"/>
</dbReference>
<feature type="region of interest" description="Disordered" evidence="1">
    <location>
        <begin position="385"/>
        <end position="438"/>
    </location>
</feature>